<dbReference type="InterPro" id="IPR036412">
    <property type="entry name" value="HAD-like_sf"/>
</dbReference>
<accession>A0A6C0F3S7</accession>
<name>A0A6C0F3S7_9ZZZZ</name>
<evidence type="ECO:0008006" key="2">
    <source>
        <dbReference type="Google" id="ProtNLM"/>
    </source>
</evidence>
<dbReference type="AlphaFoldDB" id="A0A6C0F3S7"/>
<dbReference type="Gene3D" id="3.40.50.1000">
    <property type="entry name" value="HAD superfamily/HAD-like"/>
    <property type="match status" value="1"/>
</dbReference>
<organism evidence="1">
    <name type="scientific">viral metagenome</name>
    <dbReference type="NCBI Taxonomy" id="1070528"/>
    <lineage>
        <taxon>unclassified sequences</taxon>
        <taxon>metagenomes</taxon>
        <taxon>organismal metagenomes</taxon>
    </lineage>
</organism>
<reference evidence="1" key="1">
    <citation type="journal article" date="2020" name="Nature">
        <title>Giant virus diversity and host interactions through global metagenomics.</title>
        <authorList>
            <person name="Schulz F."/>
            <person name="Roux S."/>
            <person name="Paez-Espino D."/>
            <person name="Jungbluth S."/>
            <person name="Walsh D.A."/>
            <person name="Denef V.J."/>
            <person name="McMahon K.D."/>
            <person name="Konstantinidis K.T."/>
            <person name="Eloe-Fadrosh E.A."/>
            <person name="Kyrpides N.C."/>
            <person name="Woyke T."/>
        </authorList>
    </citation>
    <scope>NUCLEOTIDE SEQUENCE</scope>
    <source>
        <strain evidence="1">GVMAG-S-ERX555931-87</strain>
    </source>
</reference>
<protein>
    <recommendedName>
        <fullName evidence="2">FCP1 homology domain-containing protein</fullName>
    </recommendedName>
</protein>
<dbReference type="InterPro" id="IPR023214">
    <property type="entry name" value="HAD_sf"/>
</dbReference>
<dbReference type="EMBL" id="MN738741">
    <property type="protein sequence ID" value="QHT36336.1"/>
    <property type="molecule type" value="Genomic_DNA"/>
</dbReference>
<proteinExistence type="predicted"/>
<dbReference type="SUPFAM" id="SSF56784">
    <property type="entry name" value="HAD-like"/>
    <property type="match status" value="1"/>
</dbReference>
<evidence type="ECO:0000313" key="1">
    <source>
        <dbReference type="EMBL" id="QHT36336.1"/>
    </source>
</evidence>
<sequence length="159" mass="18725">MTSGTVYVMDVDDTIILHTKGKHDLYNMNNDTELRDMISGLNHQGFYLYTNGTYGHGYNVASNLQLNDITNTIFARDTIPHMKPYIESFNYVDNIITDYKRNEYNIIFFDDLIENLITAKKIGWKTIWISNDFLNKPEFIDYSFPNIYDALIHFKLKER</sequence>